<dbReference type="Pfam" id="PF07730">
    <property type="entry name" value="HisKA_3"/>
    <property type="match status" value="1"/>
</dbReference>
<evidence type="ECO:0000256" key="6">
    <source>
        <dbReference type="ARBA" id="ARBA00022777"/>
    </source>
</evidence>
<reference evidence="13 14" key="1">
    <citation type="submission" date="2024-10" db="EMBL/GenBank/DDBJ databases">
        <title>The Natural Products Discovery Center: Release of the First 8490 Sequenced Strains for Exploring Actinobacteria Biosynthetic Diversity.</title>
        <authorList>
            <person name="Kalkreuter E."/>
            <person name="Kautsar S.A."/>
            <person name="Yang D."/>
            <person name="Bader C.D."/>
            <person name="Teijaro C.N."/>
            <person name="Fluegel L."/>
            <person name="Davis C.M."/>
            <person name="Simpson J.R."/>
            <person name="Lauterbach L."/>
            <person name="Steele A.D."/>
            <person name="Gui C."/>
            <person name="Meng S."/>
            <person name="Li G."/>
            <person name="Viehrig K."/>
            <person name="Ye F."/>
            <person name="Su P."/>
            <person name="Kiefer A.F."/>
            <person name="Nichols A."/>
            <person name="Cepeda A.J."/>
            <person name="Yan W."/>
            <person name="Fan B."/>
            <person name="Jiang Y."/>
            <person name="Adhikari A."/>
            <person name="Zheng C.-J."/>
            <person name="Schuster L."/>
            <person name="Cowan T.M."/>
            <person name="Smanski M.J."/>
            <person name="Chevrette M.G."/>
            <person name="De Carvalho L.P.S."/>
            <person name="Shen B."/>
        </authorList>
    </citation>
    <scope>NUCLEOTIDE SEQUENCE [LARGE SCALE GENOMIC DNA]</scope>
    <source>
        <strain evidence="13 14">NPDC020327</strain>
    </source>
</reference>
<evidence type="ECO:0000313" key="14">
    <source>
        <dbReference type="Proteomes" id="UP001611548"/>
    </source>
</evidence>
<feature type="compositionally biased region" description="Basic and acidic residues" evidence="9">
    <location>
        <begin position="470"/>
        <end position="483"/>
    </location>
</feature>
<organism evidence="13 14">
    <name type="scientific">Streptomyces pathocidini</name>
    <dbReference type="NCBI Taxonomy" id="1650571"/>
    <lineage>
        <taxon>Bacteria</taxon>
        <taxon>Bacillati</taxon>
        <taxon>Actinomycetota</taxon>
        <taxon>Actinomycetes</taxon>
        <taxon>Kitasatosporales</taxon>
        <taxon>Streptomycetaceae</taxon>
        <taxon>Streptomyces</taxon>
    </lineage>
</organism>
<evidence type="ECO:0000256" key="9">
    <source>
        <dbReference type="SAM" id="MobiDB-lite"/>
    </source>
</evidence>
<gene>
    <name evidence="13" type="ORF">ACH429_09035</name>
</gene>
<feature type="transmembrane region" description="Helical" evidence="10">
    <location>
        <begin position="167"/>
        <end position="186"/>
    </location>
</feature>
<dbReference type="InterPro" id="IPR050482">
    <property type="entry name" value="Sensor_HK_TwoCompSys"/>
</dbReference>
<dbReference type="Gene3D" id="3.30.565.10">
    <property type="entry name" value="Histidine kinase-like ATPase, C-terminal domain"/>
    <property type="match status" value="1"/>
</dbReference>
<protein>
    <recommendedName>
        <fullName evidence="2">histidine kinase</fullName>
        <ecNumber evidence="2">2.7.13.3</ecNumber>
    </recommendedName>
</protein>
<feature type="transmembrane region" description="Helical" evidence="10">
    <location>
        <begin position="103"/>
        <end position="120"/>
    </location>
</feature>
<name>A0ABW7UNN2_9ACTN</name>
<keyword evidence="8" id="KW-0902">Two-component regulatory system</keyword>
<keyword evidence="3" id="KW-0597">Phosphoprotein</keyword>
<keyword evidence="10" id="KW-1133">Transmembrane helix</keyword>
<keyword evidence="5" id="KW-0547">Nucleotide-binding</keyword>
<evidence type="ECO:0000256" key="3">
    <source>
        <dbReference type="ARBA" id="ARBA00022553"/>
    </source>
</evidence>
<dbReference type="Gene3D" id="1.20.5.1930">
    <property type="match status" value="1"/>
</dbReference>
<evidence type="ECO:0000313" key="13">
    <source>
        <dbReference type="EMBL" id="MFI1964255.1"/>
    </source>
</evidence>
<evidence type="ECO:0000256" key="5">
    <source>
        <dbReference type="ARBA" id="ARBA00022741"/>
    </source>
</evidence>
<dbReference type="PANTHER" id="PTHR24421:SF10">
    <property type="entry name" value="NITRATE_NITRITE SENSOR PROTEIN NARQ"/>
    <property type="match status" value="1"/>
</dbReference>
<feature type="region of interest" description="Disordered" evidence="9">
    <location>
        <begin position="445"/>
        <end position="483"/>
    </location>
</feature>
<dbReference type="RefSeq" id="WP_398718185.1">
    <property type="nucleotide sequence ID" value="NZ_JBIRWE010000003.1"/>
</dbReference>
<evidence type="ECO:0000256" key="8">
    <source>
        <dbReference type="ARBA" id="ARBA00023012"/>
    </source>
</evidence>
<feature type="domain" description="Histidine kinase/HSP90-like ATPase" evidence="11">
    <location>
        <begin position="352"/>
        <end position="443"/>
    </location>
</feature>
<accession>A0ABW7UNN2</accession>
<dbReference type="EMBL" id="JBIRWE010000003">
    <property type="protein sequence ID" value="MFI1964255.1"/>
    <property type="molecule type" value="Genomic_DNA"/>
</dbReference>
<dbReference type="InterPro" id="IPR036890">
    <property type="entry name" value="HATPase_C_sf"/>
</dbReference>
<comment type="caution">
    <text evidence="13">The sequence shown here is derived from an EMBL/GenBank/DDBJ whole genome shotgun (WGS) entry which is preliminary data.</text>
</comment>
<keyword evidence="14" id="KW-1185">Reference proteome</keyword>
<evidence type="ECO:0000256" key="2">
    <source>
        <dbReference type="ARBA" id="ARBA00012438"/>
    </source>
</evidence>
<feature type="domain" description="Signal transduction histidine kinase subgroup 3 dimerisation and phosphoacceptor" evidence="12">
    <location>
        <begin position="242"/>
        <end position="305"/>
    </location>
</feature>
<dbReference type="EC" id="2.7.13.3" evidence="2"/>
<proteinExistence type="predicted"/>
<dbReference type="InterPro" id="IPR003594">
    <property type="entry name" value="HATPase_dom"/>
</dbReference>
<evidence type="ECO:0000256" key="7">
    <source>
        <dbReference type="ARBA" id="ARBA00022840"/>
    </source>
</evidence>
<feature type="region of interest" description="Disordered" evidence="9">
    <location>
        <begin position="1"/>
        <end position="23"/>
    </location>
</feature>
<comment type="catalytic activity">
    <reaction evidence="1">
        <text>ATP + protein L-histidine = ADP + protein N-phospho-L-histidine.</text>
        <dbReference type="EC" id="2.7.13.3"/>
    </reaction>
</comment>
<feature type="compositionally biased region" description="Polar residues" evidence="9">
    <location>
        <begin position="450"/>
        <end position="465"/>
    </location>
</feature>
<evidence type="ECO:0000256" key="10">
    <source>
        <dbReference type="SAM" id="Phobius"/>
    </source>
</evidence>
<sequence>MKETVHEMTKPTRGTAPGPGESWTESRIAGMAWQGLRGDLFEDIWAFRPLPPLRAERFARRPRLERLGARWLPHAVVVAFALFVTLADASSRESYPSNGLEDLIALILALVQTVPLLLTLTRPVGAWWLSLGGITFNAAFWPHGPGPGIAAHVGVMVLVTLRSRPRLAAEMWAISLVVVALAEAFFGPDPYGGSAVLPYAVLTAFFLAIAVAVRGWSLARGEVAEQETLVADVLGQHTLLEERARIARELHDVVAHHMSVIAIQAEAAPYRVTDPPEELARSFATIRESAVEALAELRRVLGVLRFESPDGGPDAPQPDLSRLDELVDGVRAVGLSVEIARTGAERALPQGVELSAFRIIQEALSNALRHAPGSQVRVEVSYVLTGLGLRVVNTAPTADVMPSPGMGHGVMGMRERAAMLGGELTAGPTGGGGYEVAAFLPVEQPAEQEQPASTVSFANASTVSFTKGRPAVEERPAAQERPE</sequence>
<dbReference type="Pfam" id="PF02518">
    <property type="entry name" value="HATPase_c"/>
    <property type="match status" value="1"/>
</dbReference>
<feature type="transmembrane region" description="Helical" evidence="10">
    <location>
        <begin position="140"/>
        <end position="160"/>
    </location>
</feature>
<keyword evidence="6 13" id="KW-0418">Kinase</keyword>
<dbReference type="PANTHER" id="PTHR24421">
    <property type="entry name" value="NITRATE/NITRITE SENSOR PROTEIN NARX-RELATED"/>
    <property type="match status" value="1"/>
</dbReference>
<feature type="compositionally biased region" description="Basic and acidic residues" evidence="9">
    <location>
        <begin position="1"/>
        <end position="10"/>
    </location>
</feature>
<evidence type="ECO:0000256" key="1">
    <source>
        <dbReference type="ARBA" id="ARBA00000085"/>
    </source>
</evidence>
<keyword evidence="7" id="KW-0067">ATP-binding</keyword>
<evidence type="ECO:0000256" key="4">
    <source>
        <dbReference type="ARBA" id="ARBA00022679"/>
    </source>
</evidence>
<dbReference type="GO" id="GO:0016301">
    <property type="term" value="F:kinase activity"/>
    <property type="evidence" value="ECO:0007669"/>
    <property type="project" value="UniProtKB-KW"/>
</dbReference>
<keyword evidence="10" id="KW-0812">Transmembrane</keyword>
<dbReference type="Proteomes" id="UP001611548">
    <property type="component" value="Unassembled WGS sequence"/>
</dbReference>
<evidence type="ECO:0000259" key="12">
    <source>
        <dbReference type="Pfam" id="PF07730"/>
    </source>
</evidence>
<feature type="transmembrane region" description="Helical" evidence="10">
    <location>
        <begin position="192"/>
        <end position="213"/>
    </location>
</feature>
<keyword evidence="4" id="KW-0808">Transferase</keyword>
<evidence type="ECO:0000259" key="11">
    <source>
        <dbReference type="Pfam" id="PF02518"/>
    </source>
</evidence>
<dbReference type="CDD" id="cd16917">
    <property type="entry name" value="HATPase_UhpB-NarQ-NarX-like"/>
    <property type="match status" value="1"/>
</dbReference>
<feature type="transmembrane region" description="Helical" evidence="10">
    <location>
        <begin position="71"/>
        <end position="91"/>
    </location>
</feature>
<keyword evidence="10" id="KW-0472">Membrane</keyword>
<dbReference type="SUPFAM" id="SSF55874">
    <property type="entry name" value="ATPase domain of HSP90 chaperone/DNA topoisomerase II/histidine kinase"/>
    <property type="match status" value="1"/>
</dbReference>
<dbReference type="InterPro" id="IPR011712">
    <property type="entry name" value="Sig_transdc_His_kin_sub3_dim/P"/>
</dbReference>